<evidence type="ECO:0008006" key="3">
    <source>
        <dbReference type="Google" id="ProtNLM"/>
    </source>
</evidence>
<gene>
    <name evidence="1" type="ORF">COW36_24265</name>
</gene>
<proteinExistence type="predicted"/>
<name>A0A2M7FXC0_9BACT</name>
<organism evidence="1 2">
    <name type="scientific">bacterium (Candidatus Blackallbacteria) CG17_big_fil_post_rev_8_21_14_2_50_48_46</name>
    <dbReference type="NCBI Taxonomy" id="2014261"/>
    <lineage>
        <taxon>Bacteria</taxon>
        <taxon>Candidatus Blackallbacteria</taxon>
    </lineage>
</organism>
<comment type="caution">
    <text evidence="1">The sequence shown here is derived from an EMBL/GenBank/DDBJ whole genome shotgun (WGS) entry which is preliminary data.</text>
</comment>
<dbReference type="EMBL" id="PFFQ01000066">
    <property type="protein sequence ID" value="PIW13785.1"/>
    <property type="molecule type" value="Genomic_DNA"/>
</dbReference>
<dbReference type="Proteomes" id="UP000231019">
    <property type="component" value="Unassembled WGS sequence"/>
</dbReference>
<dbReference type="AlphaFoldDB" id="A0A2M7FXC0"/>
<evidence type="ECO:0000313" key="2">
    <source>
        <dbReference type="Proteomes" id="UP000231019"/>
    </source>
</evidence>
<reference evidence="1 2" key="1">
    <citation type="submission" date="2017-09" db="EMBL/GenBank/DDBJ databases">
        <title>Depth-based differentiation of microbial function through sediment-hosted aquifers and enrichment of novel symbionts in the deep terrestrial subsurface.</title>
        <authorList>
            <person name="Probst A.J."/>
            <person name="Ladd B."/>
            <person name="Jarett J.K."/>
            <person name="Geller-Mcgrath D.E."/>
            <person name="Sieber C.M."/>
            <person name="Emerson J.B."/>
            <person name="Anantharaman K."/>
            <person name="Thomas B.C."/>
            <person name="Malmstrom R."/>
            <person name="Stieglmeier M."/>
            <person name="Klingl A."/>
            <person name="Woyke T."/>
            <person name="Ryan C.M."/>
            <person name="Banfield J.F."/>
        </authorList>
    </citation>
    <scope>NUCLEOTIDE SEQUENCE [LARGE SCALE GENOMIC DNA]</scope>
    <source>
        <strain evidence="1">CG17_big_fil_post_rev_8_21_14_2_50_48_46</strain>
    </source>
</reference>
<accession>A0A2M7FXC0</accession>
<dbReference type="SUPFAM" id="SSF52266">
    <property type="entry name" value="SGNH hydrolase"/>
    <property type="match status" value="1"/>
</dbReference>
<evidence type="ECO:0000313" key="1">
    <source>
        <dbReference type="EMBL" id="PIW13785.1"/>
    </source>
</evidence>
<sequence>MNAPFSSGRRFFRTLFFFCLTLILSDLGVRLWLAPHLDLNFKQNYRLPADQELAWLPFYLNQLAQSQQNDLVFIGSSPTYGIRIKDPNQTFPVASLKALQAHNPAFKNWQVYNLSAKGFLVADQYYLLQKSLPSAEAVVIQLNYHTFSPRLLKETRIRHPELPEKLGLDVSESEAALLGLRPSPPIAFNRFFRQGLNQIWSFYRLREILAASWLGNTPEGWAYQQYEKRLGTQATDTDERLPFLDLPPAQQMMALKRFGQNIGFQLSEDNSELQSLRLLLKSLKKAGKPALFVMGPLNVEALDAYEALDWKSYDRSLATLRHEIEQAGYPLLDINRTAPLPADQFFDLTHTLVGEAMGQKIAAALQPLLAVQKP</sequence>
<protein>
    <recommendedName>
        <fullName evidence="3">DUF1574 domain-containing protein</fullName>
    </recommendedName>
</protein>